<dbReference type="SUPFAM" id="SSF51322">
    <property type="entry name" value="Cyanovirin-N"/>
    <property type="match status" value="1"/>
</dbReference>
<dbReference type="Gene3D" id="2.30.60.10">
    <property type="entry name" value="Cyanovirin-N"/>
    <property type="match status" value="1"/>
</dbReference>
<evidence type="ECO:0000313" key="1">
    <source>
        <dbReference type="EMBL" id="KAK4141529.1"/>
    </source>
</evidence>
<keyword evidence="2" id="KW-1185">Reference proteome</keyword>
<reference evidence="1" key="2">
    <citation type="submission" date="2023-05" db="EMBL/GenBank/DDBJ databases">
        <authorList>
            <consortium name="Lawrence Berkeley National Laboratory"/>
            <person name="Steindorff A."/>
            <person name="Hensen N."/>
            <person name="Bonometti L."/>
            <person name="Westerberg I."/>
            <person name="Brannstrom I.O."/>
            <person name="Guillou S."/>
            <person name="Cros-Aarteil S."/>
            <person name="Calhoun S."/>
            <person name="Haridas S."/>
            <person name="Kuo A."/>
            <person name="Mondo S."/>
            <person name="Pangilinan J."/>
            <person name="Riley R."/>
            <person name="Labutti K."/>
            <person name="Andreopoulos B."/>
            <person name="Lipzen A."/>
            <person name="Chen C."/>
            <person name="Yanf M."/>
            <person name="Daum C."/>
            <person name="Ng V."/>
            <person name="Clum A."/>
            <person name="Ohm R."/>
            <person name="Martin F."/>
            <person name="Silar P."/>
            <person name="Natvig D."/>
            <person name="Lalanne C."/>
            <person name="Gautier V."/>
            <person name="Ament-Velasquez S.L."/>
            <person name="Kruys A."/>
            <person name="Hutchinson M.I."/>
            <person name="Powell A.J."/>
            <person name="Barry K."/>
            <person name="Miller A.N."/>
            <person name="Grigoriev I.V."/>
            <person name="Debuchy R."/>
            <person name="Gladieux P."/>
            <person name="Thoren M.H."/>
            <person name="Johannesson H."/>
        </authorList>
    </citation>
    <scope>NUCLEOTIDE SEQUENCE</scope>
    <source>
        <strain evidence="1">CBS 141.50</strain>
    </source>
</reference>
<dbReference type="AlphaFoldDB" id="A0AAN6UZ34"/>
<evidence type="ECO:0008006" key="3">
    <source>
        <dbReference type="Google" id="ProtNLM"/>
    </source>
</evidence>
<dbReference type="EMBL" id="MU853610">
    <property type="protein sequence ID" value="KAK4141529.1"/>
    <property type="molecule type" value="Genomic_DNA"/>
</dbReference>
<sequence>MAAAGGGFKSTCAPNYTTVSNGQHLIGECLTGTGKSYRTILDLDHCMGNQGGFLVSKNE</sequence>
<dbReference type="Proteomes" id="UP001302676">
    <property type="component" value="Unassembled WGS sequence"/>
</dbReference>
<proteinExistence type="predicted"/>
<protein>
    <recommendedName>
        <fullName evidence="3">Cyanovirin-N domain-containing protein</fullName>
    </recommendedName>
</protein>
<gene>
    <name evidence="1" type="ORF">C8A04DRAFT_30899</name>
</gene>
<dbReference type="RefSeq" id="XP_062634900.1">
    <property type="nucleotide sequence ID" value="XM_062781558.1"/>
</dbReference>
<name>A0AAN6UZ34_9PEZI</name>
<dbReference type="InterPro" id="IPR036673">
    <property type="entry name" value="Cyanovirin-N_sf"/>
</dbReference>
<accession>A0AAN6UZ34</accession>
<reference evidence="1" key="1">
    <citation type="journal article" date="2023" name="Mol. Phylogenet. Evol.">
        <title>Genome-scale phylogeny and comparative genomics of the fungal order Sordariales.</title>
        <authorList>
            <person name="Hensen N."/>
            <person name="Bonometti L."/>
            <person name="Westerberg I."/>
            <person name="Brannstrom I.O."/>
            <person name="Guillou S."/>
            <person name="Cros-Aarteil S."/>
            <person name="Calhoun S."/>
            <person name="Haridas S."/>
            <person name="Kuo A."/>
            <person name="Mondo S."/>
            <person name="Pangilinan J."/>
            <person name="Riley R."/>
            <person name="LaButti K."/>
            <person name="Andreopoulos B."/>
            <person name="Lipzen A."/>
            <person name="Chen C."/>
            <person name="Yan M."/>
            <person name="Daum C."/>
            <person name="Ng V."/>
            <person name="Clum A."/>
            <person name="Steindorff A."/>
            <person name="Ohm R.A."/>
            <person name="Martin F."/>
            <person name="Silar P."/>
            <person name="Natvig D.O."/>
            <person name="Lalanne C."/>
            <person name="Gautier V."/>
            <person name="Ament-Velasquez S.L."/>
            <person name="Kruys A."/>
            <person name="Hutchinson M.I."/>
            <person name="Powell A.J."/>
            <person name="Barry K."/>
            <person name="Miller A.N."/>
            <person name="Grigoriev I.V."/>
            <person name="Debuchy R."/>
            <person name="Gladieux P."/>
            <person name="Hiltunen Thoren M."/>
            <person name="Johannesson H."/>
        </authorList>
    </citation>
    <scope>NUCLEOTIDE SEQUENCE</scope>
    <source>
        <strain evidence="1">CBS 141.50</strain>
    </source>
</reference>
<comment type="caution">
    <text evidence="1">The sequence shown here is derived from an EMBL/GenBank/DDBJ whole genome shotgun (WGS) entry which is preliminary data.</text>
</comment>
<dbReference type="GeneID" id="87818171"/>
<evidence type="ECO:0000313" key="2">
    <source>
        <dbReference type="Proteomes" id="UP001302676"/>
    </source>
</evidence>
<organism evidence="1 2">
    <name type="scientific">Dichotomopilus funicola</name>
    <dbReference type="NCBI Taxonomy" id="1934379"/>
    <lineage>
        <taxon>Eukaryota</taxon>
        <taxon>Fungi</taxon>
        <taxon>Dikarya</taxon>
        <taxon>Ascomycota</taxon>
        <taxon>Pezizomycotina</taxon>
        <taxon>Sordariomycetes</taxon>
        <taxon>Sordariomycetidae</taxon>
        <taxon>Sordariales</taxon>
        <taxon>Chaetomiaceae</taxon>
        <taxon>Dichotomopilus</taxon>
    </lineage>
</organism>